<protein>
    <submittedName>
        <fullName evidence="1">Uncharacterized protein</fullName>
    </submittedName>
</protein>
<evidence type="ECO:0000313" key="1">
    <source>
        <dbReference type="EMBL" id="TCJ89394.1"/>
    </source>
</evidence>
<organism evidence="1 2">
    <name type="scientific">Nocardia alba</name>
    <dbReference type="NCBI Taxonomy" id="225051"/>
    <lineage>
        <taxon>Bacteria</taxon>
        <taxon>Bacillati</taxon>
        <taxon>Actinomycetota</taxon>
        <taxon>Actinomycetes</taxon>
        <taxon>Mycobacteriales</taxon>
        <taxon>Nocardiaceae</taxon>
        <taxon>Nocardia</taxon>
    </lineage>
</organism>
<gene>
    <name evidence="1" type="ORF">DFR71_6604</name>
</gene>
<keyword evidence="2" id="KW-1185">Reference proteome</keyword>
<proteinExistence type="predicted"/>
<dbReference type="OrthoDB" id="4547921at2"/>
<name>A0A4R1F9D9_9NOCA</name>
<accession>A0A4R1F9D9</accession>
<reference evidence="1 2" key="1">
    <citation type="submission" date="2019-03" db="EMBL/GenBank/DDBJ databases">
        <title>Genomic Encyclopedia of Type Strains, Phase IV (KMG-IV): sequencing the most valuable type-strain genomes for metagenomic binning, comparative biology and taxonomic classification.</title>
        <authorList>
            <person name="Goeker M."/>
        </authorList>
    </citation>
    <scope>NUCLEOTIDE SEQUENCE [LARGE SCALE GENOMIC DNA]</scope>
    <source>
        <strain evidence="1 2">DSM 44684</strain>
    </source>
</reference>
<evidence type="ECO:0000313" key="2">
    <source>
        <dbReference type="Proteomes" id="UP000294856"/>
    </source>
</evidence>
<dbReference type="EMBL" id="SMFR01000012">
    <property type="protein sequence ID" value="TCJ89394.1"/>
    <property type="molecule type" value="Genomic_DNA"/>
</dbReference>
<comment type="caution">
    <text evidence="1">The sequence shown here is derived from an EMBL/GenBank/DDBJ whole genome shotgun (WGS) entry which is preliminary data.</text>
</comment>
<sequence length="255" mass="27954">MNTDEGTDAVGSDAVVAILADMQTELLLTIAVARMAPRAGAAAVQLIRGQVPFLGQTYGYNRTNIRTPAGFDVCDPSGLFPVWKGSSTTIPADLLLDALAHGSEHHAWGGRMWLPTFFSRWEEDYRHRLADAHGCKPRDFQIPFFGDLRKLRNDIAHRGGVARAKGAATCEILQWFEAGDPIVLDHTHFKEIIEKFPWLELATPPTPAPAGKANFATNIDDDLALRVEQATLEDGLNRAEVADAALEAWLTQRGK</sequence>
<dbReference type="AlphaFoldDB" id="A0A4R1F9D9"/>
<dbReference type="Proteomes" id="UP000294856">
    <property type="component" value="Unassembled WGS sequence"/>
</dbReference>
<dbReference type="RefSeq" id="WP_067460107.1">
    <property type="nucleotide sequence ID" value="NZ_SMFR01000012.1"/>
</dbReference>